<name>A0ABT9USE2_9FIRM</name>
<dbReference type="Proteomes" id="UP001228504">
    <property type="component" value="Unassembled WGS sequence"/>
</dbReference>
<dbReference type="RefSeq" id="WP_307484404.1">
    <property type="nucleotide sequence ID" value="NZ_JAUSUF010000002.1"/>
</dbReference>
<comment type="caution">
    <text evidence="1">The sequence shown here is derived from an EMBL/GenBank/DDBJ whole genome shotgun (WGS) entry which is preliminary data.</text>
</comment>
<gene>
    <name evidence="1" type="ORF">J2S18_001167</name>
</gene>
<dbReference type="EMBL" id="JAUSUF010000002">
    <property type="protein sequence ID" value="MDQ0149237.1"/>
    <property type="molecule type" value="Genomic_DNA"/>
</dbReference>
<proteinExistence type="predicted"/>
<evidence type="ECO:0000313" key="1">
    <source>
        <dbReference type="EMBL" id="MDQ0149237.1"/>
    </source>
</evidence>
<keyword evidence="2" id="KW-1185">Reference proteome</keyword>
<reference evidence="1 2" key="1">
    <citation type="submission" date="2023-07" db="EMBL/GenBank/DDBJ databases">
        <title>Genomic Encyclopedia of Type Strains, Phase IV (KMG-IV): sequencing the most valuable type-strain genomes for metagenomic binning, comparative biology and taxonomic classification.</title>
        <authorList>
            <person name="Goeker M."/>
        </authorList>
    </citation>
    <scope>NUCLEOTIDE SEQUENCE [LARGE SCALE GENOMIC DNA]</scope>
    <source>
        <strain evidence="1 2">DSM 20694</strain>
    </source>
</reference>
<sequence>MSNLIFLNNKHRRFKEGNNVSDYKIWLAKNGLNDTLNNFDEWMDNITYRDVLRNL</sequence>
<organism evidence="1 2">
    <name type="scientific">Eubacterium multiforme</name>
    <dbReference type="NCBI Taxonomy" id="83339"/>
    <lineage>
        <taxon>Bacteria</taxon>
        <taxon>Bacillati</taxon>
        <taxon>Bacillota</taxon>
        <taxon>Clostridia</taxon>
        <taxon>Eubacteriales</taxon>
        <taxon>Eubacteriaceae</taxon>
        <taxon>Eubacterium</taxon>
    </lineage>
</organism>
<protein>
    <submittedName>
        <fullName evidence="1">Uncharacterized protein</fullName>
    </submittedName>
</protein>
<accession>A0ABT9USE2</accession>
<evidence type="ECO:0000313" key="2">
    <source>
        <dbReference type="Proteomes" id="UP001228504"/>
    </source>
</evidence>